<name>A0AAV3YFR1_9GAST</name>
<evidence type="ECO:0000313" key="2">
    <source>
        <dbReference type="Proteomes" id="UP000735302"/>
    </source>
</evidence>
<keyword evidence="2" id="KW-1185">Reference proteome</keyword>
<gene>
    <name evidence="1" type="ORF">PoB_000819700</name>
</gene>
<dbReference type="Proteomes" id="UP000735302">
    <property type="component" value="Unassembled WGS sequence"/>
</dbReference>
<accession>A0AAV3YFR1</accession>
<comment type="caution">
    <text evidence="1">The sequence shown here is derived from an EMBL/GenBank/DDBJ whole genome shotgun (WGS) entry which is preliminary data.</text>
</comment>
<protein>
    <recommendedName>
        <fullName evidence="3">Nanos-type domain-containing protein</fullName>
    </recommendedName>
</protein>
<dbReference type="AlphaFoldDB" id="A0AAV3YFR1"/>
<evidence type="ECO:0000313" key="1">
    <source>
        <dbReference type="EMBL" id="GFN81691.1"/>
    </source>
</evidence>
<reference evidence="1 2" key="1">
    <citation type="journal article" date="2021" name="Elife">
        <title>Chloroplast acquisition without the gene transfer in kleptoplastic sea slugs, Plakobranchus ocellatus.</title>
        <authorList>
            <person name="Maeda T."/>
            <person name="Takahashi S."/>
            <person name="Yoshida T."/>
            <person name="Shimamura S."/>
            <person name="Takaki Y."/>
            <person name="Nagai Y."/>
            <person name="Toyoda A."/>
            <person name="Suzuki Y."/>
            <person name="Arimoto A."/>
            <person name="Ishii H."/>
            <person name="Satoh N."/>
            <person name="Nishiyama T."/>
            <person name="Hasebe M."/>
            <person name="Maruyama T."/>
            <person name="Minagawa J."/>
            <person name="Obokata J."/>
            <person name="Shigenobu S."/>
        </authorList>
    </citation>
    <scope>NUCLEOTIDE SEQUENCE [LARGE SCALE GENOMIC DNA]</scope>
</reference>
<organism evidence="1 2">
    <name type="scientific">Plakobranchus ocellatus</name>
    <dbReference type="NCBI Taxonomy" id="259542"/>
    <lineage>
        <taxon>Eukaryota</taxon>
        <taxon>Metazoa</taxon>
        <taxon>Spiralia</taxon>
        <taxon>Lophotrochozoa</taxon>
        <taxon>Mollusca</taxon>
        <taxon>Gastropoda</taxon>
        <taxon>Heterobranchia</taxon>
        <taxon>Euthyneura</taxon>
        <taxon>Panpulmonata</taxon>
        <taxon>Sacoglossa</taxon>
        <taxon>Placobranchoidea</taxon>
        <taxon>Plakobranchidae</taxon>
        <taxon>Plakobranchus</taxon>
    </lineage>
</organism>
<proteinExistence type="predicted"/>
<evidence type="ECO:0008006" key="3">
    <source>
        <dbReference type="Google" id="ProtNLM"/>
    </source>
</evidence>
<dbReference type="EMBL" id="BLXT01000945">
    <property type="protein sequence ID" value="GFN81691.1"/>
    <property type="molecule type" value="Genomic_DNA"/>
</dbReference>
<sequence length="98" mass="11678">MYGFLFTGIRYWACFKCSGEEEMGVTFTRRNSLIYHPLMDNDIPRYICPVSGYEKKHTHHQRVLTRLNVTFEGQDGQEGKKRQARDRMGWQLYVLWPS</sequence>